<evidence type="ECO:0000313" key="3">
    <source>
        <dbReference type="EMBL" id="RDB20590.1"/>
    </source>
</evidence>
<name>A0A369JHA4_HYPMA</name>
<organism evidence="3 4">
    <name type="scientific">Hypsizygus marmoreus</name>
    <name type="common">White beech mushroom</name>
    <name type="synonym">Agaricus marmoreus</name>
    <dbReference type="NCBI Taxonomy" id="39966"/>
    <lineage>
        <taxon>Eukaryota</taxon>
        <taxon>Fungi</taxon>
        <taxon>Dikarya</taxon>
        <taxon>Basidiomycota</taxon>
        <taxon>Agaricomycotina</taxon>
        <taxon>Agaricomycetes</taxon>
        <taxon>Agaricomycetidae</taxon>
        <taxon>Agaricales</taxon>
        <taxon>Tricholomatineae</taxon>
        <taxon>Lyophyllaceae</taxon>
        <taxon>Hypsizygus</taxon>
    </lineage>
</organism>
<reference evidence="3" key="1">
    <citation type="submission" date="2018-04" db="EMBL/GenBank/DDBJ databases">
        <title>Whole genome sequencing of Hypsizygus marmoreus.</title>
        <authorList>
            <person name="Choi I.-G."/>
            <person name="Min B."/>
            <person name="Kim J.-G."/>
            <person name="Kim S."/>
            <person name="Oh Y.-L."/>
            <person name="Kong W.-S."/>
            <person name="Park H."/>
            <person name="Jeong J."/>
            <person name="Song E.-S."/>
        </authorList>
    </citation>
    <scope>NUCLEOTIDE SEQUENCE [LARGE SCALE GENOMIC DNA]</scope>
    <source>
        <strain evidence="3">51987-8</strain>
    </source>
</reference>
<dbReference type="EMBL" id="LUEZ02000058">
    <property type="protein sequence ID" value="RDB20590.1"/>
    <property type="molecule type" value="Genomic_DNA"/>
</dbReference>
<accession>A0A369JHA4</accession>
<dbReference type="InParanoid" id="A0A369JHA4"/>
<evidence type="ECO:0000256" key="2">
    <source>
        <dbReference type="SAM" id="MobiDB-lite"/>
    </source>
</evidence>
<proteinExistence type="predicted"/>
<dbReference type="SUPFAM" id="SSF57997">
    <property type="entry name" value="Tropomyosin"/>
    <property type="match status" value="1"/>
</dbReference>
<protein>
    <submittedName>
        <fullName evidence="3">Uncharacterized protein</fullName>
    </submittedName>
</protein>
<comment type="caution">
    <text evidence="3">The sequence shown here is derived from an EMBL/GenBank/DDBJ whole genome shotgun (WGS) entry which is preliminary data.</text>
</comment>
<keyword evidence="4" id="KW-1185">Reference proteome</keyword>
<feature type="coiled-coil region" evidence="1">
    <location>
        <begin position="115"/>
        <end position="240"/>
    </location>
</feature>
<dbReference type="OrthoDB" id="3147752at2759"/>
<evidence type="ECO:0000256" key="1">
    <source>
        <dbReference type="SAM" id="Coils"/>
    </source>
</evidence>
<keyword evidence="1" id="KW-0175">Coiled coil</keyword>
<dbReference type="Proteomes" id="UP000076154">
    <property type="component" value="Unassembled WGS sequence"/>
</dbReference>
<gene>
    <name evidence="3" type="ORF">Hypma_012288</name>
</gene>
<dbReference type="STRING" id="39966.A0A369JHA4"/>
<dbReference type="AlphaFoldDB" id="A0A369JHA4"/>
<feature type="compositionally biased region" description="Basic and acidic residues" evidence="2">
    <location>
        <begin position="30"/>
        <end position="40"/>
    </location>
</feature>
<feature type="region of interest" description="Disordered" evidence="2">
    <location>
        <begin position="30"/>
        <end position="82"/>
    </location>
</feature>
<feature type="compositionally biased region" description="Basic and acidic residues" evidence="2">
    <location>
        <begin position="63"/>
        <end position="72"/>
    </location>
</feature>
<evidence type="ECO:0000313" key="4">
    <source>
        <dbReference type="Proteomes" id="UP000076154"/>
    </source>
</evidence>
<sequence length="527" mass="60597">MSKVGESSPPGIADHNVEKKYELWKAAEEFKKDEDGEGTRNEGIPMVPFASASDPPQNSNYSESRREPDPLHRVRQPPGKAQYLQAHIEIKERTPREPHTRRTNESIHGARELTNNRYREERNVARHKLAEREREKQMISDTLHSTVQKLEDVERRNRELESKVRRLTEEHRFMEQEKRKTSDNLHRTAQKLEEAERRYREAEATVRSLGDSKNVVEKQLQKAEARHLEMARLLDKSRAELRGANSFLTKANAISGADVIRMVDSLNAEIMQVSAFMADSLDSKDHQHGDEMHFDEERRIQVVRVLGEPMIRFLRHRRSPTRNDPDPTSVQLALQVFFVRFCAHIVEAWCPGNQEIDDVLRPLYSAIKSREEPSVSRRWRALVRSQLNCQESKLPVLSEIHYWIKSISLTAGWPQQKLQDLLDKVQARLEAIVNISFRLYPAFDEDVASGEMKTIVVRADTAFDSNAMNDAFPDDGKADDEGSEREERVAGTTDIGLQLQSVSGEVTVLKKPIVVRCSTLDWMVVDL</sequence>